<feature type="repeat" description="ANK" evidence="1">
    <location>
        <begin position="97"/>
        <end position="129"/>
    </location>
</feature>
<dbReference type="AlphaFoldDB" id="A0A3E0WJ97"/>
<dbReference type="SMART" id="SM00248">
    <property type="entry name" value="ANK"/>
    <property type="match status" value="2"/>
</dbReference>
<dbReference type="Gene3D" id="1.25.40.20">
    <property type="entry name" value="Ankyrin repeat-containing domain"/>
    <property type="match status" value="1"/>
</dbReference>
<proteinExistence type="predicted"/>
<evidence type="ECO:0000313" key="3">
    <source>
        <dbReference type="Proteomes" id="UP000256763"/>
    </source>
</evidence>
<organism evidence="2 3">
    <name type="scientific">Alkalilimnicola ehrlichii</name>
    <dbReference type="NCBI Taxonomy" id="351052"/>
    <lineage>
        <taxon>Bacteria</taxon>
        <taxon>Pseudomonadati</taxon>
        <taxon>Pseudomonadota</taxon>
        <taxon>Gammaproteobacteria</taxon>
        <taxon>Chromatiales</taxon>
        <taxon>Ectothiorhodospiraceae</taxon>
        <taxon>Alkalilimnicola</taxon>
    </lineage>
</organism>
<dbReference type="SUPFAM" id="SSF48403">
    <property type="entry name" value="Ankyrin repeat"/>
    <property type="match status" value="1"/>
</dbReference>
<gene>
    <name evidence="2" type="ORF">CAL65_20365</name>
</gene>
<protein>
    <submittedName>
        <fullName evidence="2">Uncharacterized protein</fullName>
    </submittedName>
</protein>
<accession>A0A3E0WJ97</accession>
<dbReference type="EMBL" id="NFZW01000033">
    <property type="protein sequence ID" value="RFA32177.1"/>
    <property type="molecule type" value="Genomic_DNA"/>
</dbReference>
<dbReference type="RefSeq" id="WP_116348496.1">
    <property type="nucleotide sequence ID" value="NZ_NFZW01000033.1"/>
</dbReference>
<name>A0A3E0WJ97_9GAMM</name>
<dbReference type="Proteomes" id="UP000256763">
    <property type="component" value="Unassembled WGS sequence"/>
</dbReference>
<dbReference type="Pfam" id="PF12796">
    <property type="entry name" value="Ank_2"/>
    <property type="match status" value="1"/>
</dbReference>
<dbReference type="InterPro" id="IPR002110">
    <property type="entry name" value="Ankyrin_rpt"/>
</dbReference>
<dbReference type="InterPro" id="IPR036770">
    <property type="entry name" value="Ankyrin_rpt-contain_sf"/>
</dbReference>
<dbReference type="PROSITE" id="PS50088">
    <property type="entry name" value="ANK_REPEAT"/>
    <property type="match status" value="1"/>
</dbReference>
<evidence type="ECO:0000313" key="2">
    <source>
        <dbReference type="EMBL" id="RFA32177.1"/>
    </source>
</evidence>
<evidence type="ECO:0000256" key="1">
    <source>
        <dbReference type="PROSITE-ProRule" id="PRU00023"/>
    </source>
</evidence>
<keyword evidence="1" id="KW-0040">ANK repeat</keyword>
<keyword evidence="3" id="KW-1185">Reference proteome</keyword>
<sequence>MFCQVAWFGSYRLFLAFVEHIGGAGLSIDSSPPVTICALEGETHALERLRALRDANLLEHDVGALAHATKKNDIEVLAFLLDSGFDPNSAGETEKPYSNSPLLLAVRNDDWDKVRLLLKYGADSTVENWQGQSALGILRNQQNVPEDLRP</sequence>
<comment type="caution">
    <text evidence="2">The sequence shown here is derived from an EMBL/GenBank/DDBJ whole genome shotgun (WGS) entry which is preliminary data.</text>
</comment>
<dbReference type="PROSITE" id="PS50297">
    <property type="entry name" value="ANK_REP_REGION"/>
    <property type="match status" value="1"/>
</dbReference>
<reference evidence="3" key="1">
    <citation type="submission" date="2017-05" db="EMBL/GenBank/DDBJ databases">
        <authorList>
            <person name="Sharma S."/>
            <person name="Sidhu C."/>
            <person name="Pinnaka A.K."/>
        </authorList>
    </citation>
    <scope>NUCLEOTIDE SEQUENCE [LARGE SCALE GENOMIC DNA]</scope>
    <source>
        <strain evidence="3">AK93</strain>
    </source>
</reference>